<evidence type="ECO:0000256" key="5">
    <source>
        <dbReference type="ARBA" id="ARBA00023136"/>
    </source>
</evidence>
<dbReference type="PANTHER" id="PTHR32322">
    <property type="entry name" value="INNER MEMBRANE TRANSPORTER"/>
    <property type="match status" value="1"/>
</dbReference>
<dbReference type="Pfam" id="PF00892">
    <property type="entry name" value="EamA"/>
    <property type="match status" value="1"/>
</dbReference>
<dbReference type="RefSeq" id="WP_124830126.1">
    <property type="nucleotide sequence ID" value="NZ_CADEPR010000029.1"/>
</dbReference>
<feature type="transmembrane region" description="Helical" evidence="7">
    <location>
        <begin position="155"/>
        <end position="173"/>
    </location>
</feature>
<feature type="transmembrane region" description="Helical" evidence="7">
    <location>
        <begin position="123"/>
        <end position="143"/>
    </location>
</feature>
<evidence type="ECO:0000256" key="6">
    <source>
        <dbReference type="SAM" id="MobiDB-lite"/>
    </source>
</evidence>
<name>A0A7T7AG69_9BURK</name>
<feature type="transmembrane region" description="Helical" evidence="7">
    <location>
        <begin position="257"/>
        <end position="278"/>
    </location>
</feature>
<dbReference type="InterPro" id="IPR050638">
    <property type="entry name" value="AA-Vitamin_Transporters"/>
</dbReference>
<evidence type="ECO:0000256" key="7">
    <source>
        <dbReference type="SAM" id="Phobius"/>
    </source>
</evidence>
<evidence type="ECO:0000256" key="1">
    <source>
        <dbReference type="ARBA" id="ARBA00004651"/>
    </source>
</evidence>
<keyword evidence="3 7" id="KW-0812">Transmembrane</keyword>
<dbReference type="Proteomes" id="UP000596205">
    <property type="component" value="Chromosome 1"/>
</dbReference>
<sequence>MQRGVVYGVLAGALWGMVFLVPRLMTDFSPLLLSAGRYAMYGLVSLAAALPTARSLLARLTREDLVALAKLALIGNLAYYMLLSTAVHLIGIAPTSLIVGVLPVTVTLLGLGDRGAVPLRRLAAPLALVIAGIVCINVDLFTSEAALATTFAEKLAGIACASGALASWTWYAVANARYLQRHHHFSGNEWSVLWGVVTGVIGGLCWVTILALPSGTVQAAVPAPRWQLFWVLNLALAIGASWLGNGLWNAASKRMPLTLSGQLIVFETVFAMLYAFVYDHRMPRTLEIAALALLLAGVYGSVRRHSDTHDSGNATGGAAVSASSAAH</sequence>
<dbReference type="SUPFAM" id="SSF103481">
    <property type="entry name" value="Multidrug resistance efflux transporter EmrE"/>
    <property type="match status" value="2"/>
</dbReference>
<feature type="domain" description="EamA" evidence="8">
    <location>
        <begin position="3"/>
        <end position="137"/>
    </location>
</feature>
<evidence type="ECO:0000313" key="9">
    <source>
        <dbReference type="EMBL" id="QQK01456.1"/>
    </source>
</evidence>
<feature type="transmembrane region" description="Helical" evidence="7">
    <location>
        <begin position="31"/>
        <end position="53"/>
    </location>
</feature>
<accession>A0A7T7AG69</accession>
<keyword evidence="5 7" id="KW-0472">Membrane</keyword>
<feature type="transmembrane region" description="Helical" evidence="7">
    <location>
        <begin position="193"/>
        <end position="214"/>
    </location>
</feature>
<feature type="transmembrane region" description="Helical" evidence="7">
    <location>
        <begin position="284"/>
        <end position="302"/>
    </location>
</feature>
<reference evidence="9 10" key="1">
    <citation type="submission" date="2020-12" db="EMBL/GenBank/DDBJ databases">
        <title>Complete genome sequence of Burkholderia anthina BJQ0011.</title>
        <authorList>
            <person name="Xu Y."/>
        </authorList>
    </citation>
    <scope>NUCLEOTIDE SEQUENCE [LARGE SCALE GENOMIC DNA]</scope>
    <source>
        <strain evidence="9 10">BJQ0011</strain>
    </source>
</reference>
<dbReference type="InterPro" id="IPR037185">
    <property type="entry name" value="EmrE-like"/>
</dbReference>
<evidence type="ECO:0000256" key="4">
    <source>
        <dbReference type="ARBA" id="ARBA00022989"/>
    </source>
</evidence>
<comment type="subcellular location">
    <subcellularLocation>
        <location evidence="1">Cell membrane</location>
        <topology evidence="1">Multi-pass membrane protein</topology>
    </subcellularLocation>
</comment>
<feature type="compositionally biased region" description="Low complexity" evidence="6">
    <location>
        <begin position="311"/>
        <end position="327"/>
    </location>
</feature>
<keyword evidence="4 7" id="KW-1133">Transmembrane helix</keyword>
<organism evidence="9 10">
    <name type="scientific">Burkholderia anthina</name>
    <dbReference type="NCBI Taxonomy" id="179879"/>
    <lineage>
        <taxon>Bacteria</taxon>
        <taxon>Pseudomonadati</taxon>
        <taxon>Pseudomonadota</taxon>
        <taxon>Betaproteobacteria</taxon>
        <taxon>Burkholderiales</taxon>
        <taxon>Burkholderiaceae</taxon>
        <taxon>Burkholderia</taxon>
        <taxon>Burkholderia cepacia complex</taxon>
    </lineage>
</organism>
<evidence type="ECO:0000256" key="2">
    <source>
        <dbReference type="ARBA" id="ARBA00022475"/>
    </source>
</evidence>
<dbReference type="PANTHER" id="PTHR32322:SF18">
    <property type="entry name" value="S-ADENOSYLMETHIONINE_S-ADENOSYLHOMOCYSTEINE TRANSPORTER"/>
    <property type="match status" value="1"/>
</dbReference>
<dbReference type="GO" id="GO:0005886">
    <property type="term" value="C:plasma membrane"/>
    <property type="evidence" value="ECO:0007669"/>
    <property type="project" value="UniProtKB-SubCell"/>
</dbReference>
<evidence type="ECO:0000256" key="3">
    <source>
        <dbReference type="ARBA" id="ARBA00022692"/>
    </source>
</evidence>
<dbReference type="EMBL" id="CP066769">
    <property type="protein sequence ID" value="QQK01456.1"/>
    <property type="molecule type" value="Genomic_DNA"/>
</dbReference>
<feature type="transmembrane region" description="Helical" evidence="7">
    <location>
        <begin position="65"/>
        <end position="83"/>
    </location>
</feature>
<feature type="transmembrane region" description="Helical" evidence="7">
    <location>
        <begin position="5"/>
        <end position="25"/>
    </location>
</feature>
<proteinExistence type="predicted"/>
<feature type="transmembrane region" description="Helical" evidence="7">
    <location>
        <begin position="89"/>
        <end position="111"/>
    </location>
</feature>
<feature type="transmembrane region" description="Helical" evidence="7">
    <location>
        <begin position="226"/>
        <end position="245"/>
    </location>
</feature>
<gene>
    <name evidence="9" type="ORF">JFN94_10060</name>
</gene>
<keyword evidence="2" id="KW-1003">Cell membrane</keyword>
<evidence type="ECO:0000259" key="8">
    <source>
        <dbReference type="Pfam" id="PF00892"/>
    </source>
</evidence>
<dbReference type="InterPro" id="IPR000620">
    <property type="entry name" value="EamA_dom"/>
</dbReference>
<dbReference type="KEGG" id="bann:JFN94_10060"/>
<protein>
    <submittedName>
        <fullName evidence="9">DMT family transporter</fullName>
    </submittedName>
</protein>
<dbReference type="AlphaFoldDB" id="A0A7T7AG69"/>
<evidence type="ECO:0000313" key="10">
    <source>
        <dbReference type="Proteomes" id="UP000596205"/>
    </source>
</evidence>
<feature type="region of interest" description="Disordered" evidence="6">
    <location>
        <begin position="306"/>
        <end position="327"/>
    </location>
</feature>